<dbReference type="GO" id="GO:0004814">
    <property type="term" value="F:arginine-tRNA ligase activity"/>
    <property type="evidence" value="ECO:0007669"/>
    <property type="project" value="UniProtKB-UniRule"/>
</dbReference>
<dbReference type="InterPro" id="IPR005148">
    <property type="entry name" value="Arg-tRNA-synth_N"/>
</dbReference>
<dbReference type="STRING" id="145854.GA0074692_0049"/>
<organism evidence="15 16">
    <name type="scientific">Micromonospora pallida</name>
    <dbReference type="NCBI Taxonomy" id="145854"/>
    <lineage>
        <taxon>Bacteria</taxon>
        <taxon>Bacillati</taxon>
        <taxon>Actinomycetota</taxon>
        <taxon>Actinomycetes</taxon>
        <taxon>Micromonosporales</taxon>
        <taxon>Micromonosporaceae</taxon>
        <taxon>Micromonospora</taxon>
    </lineage>
</organism>
<gene>
    <name evidence="15" type="ORF">GA0074692_0049</name>
</gene>
<dbReference type="InterPro" id="IPR036695">
    <property type="entry name" value="Arg-tRNA-synth_N_sf"/>
</dbReference>
<feature type="domain" description="Arginyl tRNA synthetase N-terminal" evidence="14">
    <location>
        <begin position="1"/>
        <end position="83"/>
    </location>
</feature>
<evidence type="ECO:0000256" key="3">
    <source>
        <dbReference type="ARBA" id="ARBA00020262"/>
    </source>
</evidence>
<dbReference type="FunFam" id="3.40.50.620:FF:000116">
    <property type="entry name" value="Arginine--tRNA ligase"/>
    <property type="match status" value="1"/>
</dbReference>
<evidence type="ECO:0000256" key="11">
    <source>
        <dbReference type="NCBIfam" id="TIGR00456"/>
    </source>
</evidence>
<accession>A0A1C6RHI9</accession>
<evidence type="ECO:0000256" key="7">
    <source>
        <dbReference type="ARBA" id="ARBA00022840"/>
    </source>
</evidence>
<dbReference type="CDD" id="cd00671">
    <property type="entry name" value="ArgRS_core"/>
    <property type="match status" value="1"/>
</dbReference>
<dbReference type="PRINTS" id="PR01038">
    <property type="entry name" value="TRNASYNTHARG"/>
</dbReference>
<dbReference type="Gene3D" id="3.40.50.620">
    <property type="entry name" value="HUPs"/>
    <property type="match status" value="1"/>
</dbReference>
<dbReference type="GO" id="GO:0005524">
    <property type="term" value="F:ATP binding"/>
    <property type="evidence" value="ECO:0007669"/>
    <property type="project" value="UniProtKB-KW"/>
</dbReference>
<dbReference type="InterPro" id="IPR001412">
    <property type="entry name" value="aa-tRNA-synth_I_CS"/>
</dbReference>
<dbReference type="Gene3D" id="3.30.1360.70">
    <property type="entry name" value="Arginyl tRNA synthetase N-terminal domain"/>
    <property type="match status" value="1"/>
</dbReference>
<dbReference type="GO" id="GO:0005737">
    <property type="term" value="C:cytoplasm"/>
    <property type="evidence" value="ECO:0007669"/>
    <property type="project" value="UniProtKB-UniRule"/>
</dbReference>
<keyword evidence="8 12" id="KW-0648">Protein biosynthesis</keyword>
<comment type="catalytic activity">
    <reaction evidence="10">
        <text>tRNA(Arg) + L-arginine + ATP = L-arginyl-tRNA(Arg) + AMP + diphosphate</text>
        <dbReference type="Rhea" id="RHEA:20301"/>
        <dbReference type="Rhea" id="RHEA-COMP:9658"/>
        <dbReference type="Rhea" id="RHEA-COMP:9673"/>
        <dbReference type="ChEBI" id="CHEBI:30616"/>
        <dbReference type="ChEBI" id="CHEBI:32682"/>
        <dbReference type="ChEBI" id="CHEBI:33019"/>
        <dbReference type="ChEBI" id="CHEBI:78442"/>
        <dbReference type="ChEBI" id="CHEBI:78513"/>
        <dbReference type="ChEBI" id="CHEBI:456215"/>
        <dbReference type="EC" id="6.1.1.19"/>
    </reaction>
</comment>
<evidence type="ECO:0000259" key="14">
    <source>
        <dbReference type="SMART" id="SM01016"/>
    </source>
</evidence>
<evidence type="ECO:0000313" key="16">
    <source>
        <dbReference type="Proteomes" id="UP000198959"/>
    </source>
</evidence>
<dbReference type="EC" id="6.1.1.19" evidence="2 11"/>
<feature type="compositionally biased region" description="Low complexity" evidence="13">
    <location>
        <begin position="511"/>
        <end position="520"/>
    </location>
</feature>
<dbReference type="Gene3D" id="1.10.730.10">
    <property type="entry name" value="Isoleucyl-tRNA Synthetase, Domain 1"/>
    <property type="match status" value="1"/>
</dbReference>
<keyword evidence="6 12" id="KW-0547">Nucleotide-binding</keyword>
<dbReference type="SUPFAM" id="SSF47323">
    <property type="entry name" value="Anticodon-binding domain of a subclass of class I aminoacyl-tRNA synthetases"/>
    <property type="match status" value="1"/>
</dbReference>
<keyword evidence="9 12" id="KW-0030">Aminoacyl-tRNA synthetase</keyword>
<dbReference type="Proteomes" id="UP000198959">
    <property type="component" value="Unassembled WGS sequence"/>
</dbReference>
<proteinExistence type="inferred from homology"/>
<evidence type="ECO:0000313" key="15">
    <source>
        <dbReference type="EMBL" id="SCL16518.1"/>
    </source>
</evidence>
<evidence type="ECO:0000256" key="5">
    <source>
        <dbReference type="ARBA" id="ARBA00022598"/>
    </source>
</evidence>
<dbReference type="Pfam" id="PF05746">
    <property type="entry name" value="DALR_1"/>
    <property type="match status" value="1"/>
</dbReference>
<reference evidence="16" key="1">
    <citation type="submission" date="2016-06" db="EMBL/GenBank/DDBJ databases">
        <authorList>
            <person name="Varghese N."/>
            <person name="Submissions Spin"/>
        </authorList>
    </citation>
    <scope>NUCLEOTIDE SEQUENCE [LARGE SCALE GENOMIC DNA]</scope>
    <source>
        <strain evidence="16">DSM 43817</strain>
    </source>
</reference>
<dbReference type="AlphaFoldDB" id="A0A1C6RHI9"/>
<evidence type="ECO:0000256" key="2">
    <source>
        <dbReference type="ARBA" id="ARBA00012837"/>
    </source>
</evidence>
<keyword evidence="7 12" id="KW-0067">ATP-binding</keyword>
<dbReference type="InterPro" id="IPR035684">
    <property type="entry name" value="ArgRS_core"/>
</dbReference>
<dbReference type="PROSITE" id="PS00178">
    <property type="entry name" value="AA_TRNA_LIGASE_I"/>
    <property type="match status" value="1"/>
</dbReference>
<dbReference type="SUPFAM" id="SSF52374">
    <property type="entry name" value="Nucleotidylyl transferase"/>
    <property type="match status" value="1"/>
</dbReference>
<keyword evidence="5 12" id="KW-0436">Ligase</keyword>
<dbReference type="PANTHER" id="PTHR11956:SF5">
    <property type="entry name" value="ARGININE--TRNA LIGASE, CYTOPLASMIC"/>
    <property type="match status" value="1"/>
</dbReference>
<evidence type="ECO:0000256" key="1">
    <source>
        <dbReference type="ARBA" id="ARBA00005594"/>
    </source>
</evidence>
<dbReference type="PANTHER" id="PTHR11956">
    <property type="entry name" value="ARGINYL-TRNA SYNTHETASE"/>
    <property type="match status" value="1"/>
</dbReference>
<evidence type="ECO:0000256" key="6">
    <source>
        <dbReference type="ARBA" id="ARBA00022741"/>
    </source>
</evidence>
<dbReference type="Pfam" id="PF00750">
    <property type="entry name" value="tRNA-synt_1d"/>
    <property type="match status" value="1"/>
</dbReference>
<dbReference type="InterPro" id="IPR014729">
    <property type="entry name" value="Rossmann-like_a/b/a_fold"/>
</dbReference>
<dbReference type="NCBIfam" id="TIGR00456">
    <property type="entry name" value="argS"/>
    <property type="match status" value="1"/>
</dbReference>
<name>A0A1C6RHI9_9ACTN</name>
<evidence type="ECO:0000256" key="4">
    <source>
        <dbReference type="ARBA" id="ARBA00022490"/>
    </source>
</evidence>
<evidence type="ECO:0000256" key="8">
    <source>
        <dbReference type="ARBA" id="ARBA00022917"/>
    </source>
</evidence>
<dbReference type="GO" id="GO:0006420">
    <property type="term" value="P:arginyl-tRNA aminoacylation"/>
    <property type="evidence" value="ECO:0007669"/>
    <property type="project" value="UniProtKB-UniRule"/>
</dbReference>
<dbReference type="EMBL" id="FMHW01000001">
    <property type="protein sequence ID" value="SCL16518.1"/>
    <property type="molecule type" value="Genomic_DNA"/>
</dbReference>
<dbReference type="InterPro" id="IPR009080">
    <property type="entry name" value="tRNAsynth_Ia_anticodon-bd"/>
</dbReference>
<sequence>MDLEKLLADRLAQAFSVVAGGPVDPVVRRSQHADYQSDAALSLARRLGRPPREIATEVLGQAELADLCSAVEVSGPGFINLTVADPALGALLSRMAVDTRLGVAVSAAAETVVIDYSAPNVAKEMHVGHLRSTVIGDAAVRLLEWLGHRVIKANHLGDWGTPFGMLIEHLLDLGESEAAHELSVGDLDSFYKAARVKFDTDDAFKERARRRVVALQSGDELTLRLWRLLVAESEEYFLTVYDQLGVLLTEEDFHGESYYNDMLAPVTDELDRLGLLRDSGDAACVFPEGFTGRDGQPLPIIVRKRDGGYGYGATDLAAIRHRTRDLGATRLLYVVGLPQRQHFEMVYAVARQAGWLTPPAKAEHIGFGSILGSDGKMLRSRAGGSIKLVGLLDEAVTRAAELARQKNPDLPEATVADVARAVGIGAIKYADLSTDRIKDYVFDWQRMLALDGNTAPYLQYAHARIRSIFRRAGIEQFTATPISIVHPAEHALALELAAFGTVVTASSRTWSSTGSPATCTPSPPPSAASTNTARSCAPRARCGTAGWRCATSPPESCTRACTCWASPPRTACSHRSSGRWLRPVVTVVVAQIHGRQPAVPAVQYACFFEPQ</sequence>
<comment type="similarity">
    <text evidence="1 12">Belongs to the class-I aminoacyl-tRNA synthetase family.</text>
</comment>
<keyword evidence="16" id="KW-1185">Reference proteome</keyword>
<dbReference type="InterPro" id="IPR001278">
    <property type="entry name" value="Arg-tRNA-ligase"/>
</dbReference>
<evidence type="ECO:0000256" key="9">
    <source>
        <dbReference type="ARBA" id="ARBA00023146"/>
    </source>
</evidence>
<evidence type="ECO:0000256" key="10">
    <source>
        <dbReference type="ARBA" id="ARBA00049339"/>
    </source>
</evidence>
<evidence type="ECO:0000256" key="13">
    <source>
        <dbReference type="SAM" id="MobiDB-lite"/>
    </source>
</evidence>
<protein>
    <recommendedName>
        <fullName evidence="3 11">Arginine--tRNA ligase</fullName>
        <ecNumber evidence="2 11">6.1.1.19</ecNumber>
    </recommendedName>
</protein>
<dbReference type="InterPro" id="IPR008909">
    <property type="entry name" value="DALR_anticod-bd"/>
</dbReference>
<keyword evidence="4" id="KW-0963">Cytoplasm</keyword>
<dbReference type="Pfam" id="PF03485">
    <property type="entry name" value="Arg_tRNA_synt_N"/>
    <property type="match status" value="1"/>
</dbReference>
<dbReference type="SMART" id="SM01016">
    <property type="entry name" value="Arg_tRNA_synt_N"/>
    <property type="match status" value="1"/>
</dbReference>
<evidence type="ECO:0000256" key="12">
    <source>
        <dbReference type="RuleBase" id="RU363038"/>
    </source>
</evidence>
<feature type="region of interest" description="Disordered" evidence="13">
    <location>
        <begin position="509"/>
        <end position="532"/>
    </location>
</feature>
<dbReference type="SUPFAM" id="SSF55190">
    <property type="entry name" value="Arginyl-tRNA synthetase (ArgRS), N-terminal 'additional' domain"/>
    <property type="match status" value="1"/>
</dbReference>